<protein>
    <submittedName>
        <fullName evidence="1">Uncharacterized protein</fullName>
    </submittedName>
</protein>
<dbReference type="EMBL" id="CAKOFQ010006740">
    <property type="protein sequence ID" value="CAH1966954.1"/>
    <property type="molecule type" value="Genomic_DNA"/>
</dbReference>
<accession>A0A9P0P299</accession>
<sequence>MVDNSCVIEGTVKFRDGKKELLSFLPDVLQVWGLLSPARFVTPMTAGARPRMRFVTTLVYFAAVYTLYSEGKSKIAKVLDEKLFQQDSTQLPKAVSTCKFDTSNSGATLRSVRLKSYTTYSSEVYYSGRNENYYDEKYISNMPVLWRSMSFIACCQRPLREGKFAKF</sequence>
<dbReference type="Proteomes" id="UP001152888">
    <property type="component" value="Unassembled WGS sequence"/>
</dbReference>
<keyword evidence="2" id="KW-1185">Reference proteome</keyword>
<reference evidence="1" key="1">
    <citation type="submission" date="2022-03" db="EMBL/GenBank/DDBJ databases">
        <authorList>
            <person name="Sayadi A."/>
        </authorList>
    </citation>
    <scope>NUCLEOTIDE SEQUENCE</scope>
</reference>
<proteinExistence type="predicted"/>
<organism evidence="1 2">
    <name type="scientific">Acanthoscelides obtectus</name>
    <name type="common">Bean weevil</name>
    <name type="synonym">Bruchus obtectus</name>
    <dbReference type="NCBI Taxonomy" id="200917"/>
    <lineage>
        <taxon>Eukaryota</taxon>
        <taxon>Metazoa</taxon>
        <taxon>Ecdysozoa</taxon>
        <taxon>Arthropoda</taxon>
        <taxon>Hexapoda</taxon>
        <taxon>Insecta</taxon>
        <taxon>Pterygota</taxon>
        <taxon>Neoptera</taxon>
        <taxon>Endopterygota</taxon>
        <taxon>Coleoptera</taxon>
        <taxon>Polyphaga</taxon>
        <taxon>Cucujiformia</taxon>
        <taxon>Chrysomeloidea</taxon>
        <taxon>Chrysomelidae</taxon>
        <taxon>Bruchinae</taxon>
        <taxon>Bruchini</taxon>
        <taxon>Acanthoscelides</taxon>
    </lineage>
</organism>
<evidence type="ECO:0000313" key="2">
    <source>
        <dbReference type="Proteomes" id="UP001152888"/>
    </source>
</evidence>
<gene>
    <name evidence="1" type="ORF">ACAOBT_LOCUS7146</name>
</gene>
<dbReference type="AlphaFoldDB" id="A0A9P0P299"/>
<name>A0A9P0P299_ACAOB</name>
<dbReference type="OrthoDB" id="6537982at2759"/>
<comment type="caution">
    <text evidence="1">The sequence shown here is derived from an EMBL/GenBank/DDBJ whole genome shotgun (WGS) entry which is preliminary data.</text>
</comment>
<evidence type="ECO:0000313" key="1">
    <source>
        <dbReference type="EMBL" id="CAH1966954.1"/>
    </source>
</evidence>